<dbReference type="SUPFAM" id="SSF47413">
    <property type="entry name" value="lambda repressor-like DNA-binding domains"/>
    <property type="match status" value="1"/>
</dbReference>
<reference evidence="6" key="2">
    <citation type="submission" date="2016-11" db="EMBL/GenBank/DDBJ databases">
        <authorList>
            <person name="Papadimitriou K."/>
        </authorList>
    </citation>
    <scope>NUCLEOTIDE SEQUENCE [LARGE SCALE GENOMIC DNA]</scope>
    <source>
        <strain evidence="6">ACA-DC 1533</strain>
    </source>
</reference>
<dbReference type="Proteomes" id="UP000190935">
    <property type="component" value="Chromosome I"/>
</dbReference>
<dbReference type="GO" id="GO:0003677">
    <property type="term" value="F:DNA binding"/>
    <property type="evidence" value="ECO:0007669"/>
    <property type="project" value="UniProtKB-KW"/>
</dbReference>
<proteinExistence type="predicted"/>
<dbReference type="PROSITE" id="PS50943">
    <property type="entry name" value="HTH_CROC1"/>
    <property type="match status" value="1"/>
</dbReference>
<dbReference type="Pfam" id="PF01381">
    <property type="entry name" value="HTH_3"/>
    <property type="match status" value="1"/>
</dbReference>
<dbReference type="AlphaFoldDB" id="A0A0R2JUP4"/>
<dbReference type="PANTHER" id="PTHR46558:SF3">
    <property type="entry name" value="TRANSCRIPTIONAL REGULATOR"/>
    <property type="match status" value="1"/>
</dbReference>
<gene>
    <name evidence="3" type="ORF">IV43_GL000629</name>
    <name evidence="4" type="ORF">LAC1533_0339</name>
</gene>
<dbReference type="PANTHER" id="PTHR46558">
    <property type="entry name" value="TRACRIPTIONAL REGULATORY PROTEIN-RELATED-RELATED"/>
    <property type="match status" value="1"/>
</dbReference>
<evidence type="ECO:0000259" key="2">
    <source>
        <dbReference type="PROSITE" id="PS50943"/>
    </source>
</evidence>
<dbReference type="RefSeq" id="WP_056988198.1">
    <property type="nucleotide sequence ID" value="NZ_JQBK01000163.1"/>
</dbReference>
<reference evidence="3 5" key="1">
    <citation type="journal article" date="2015" name="Genome Announc.">
        <title>Expanding the biotechnology potential of lactobacilli through comparative genomics of 213 strains and associated genera.</title>
        <authorList>
            <person name="Sun Z."/>
            <person name="Harris H.M."/>
            <person name="McCann A."/>
            <person name="Guo C."/>
            <person name="Argimon S."/>
            <person name="Zhang W."/>
            <person name="Yang X."/>
            <person name="Jeffery I.B."/>
            <person name="Cooney J.C."/>
            <person name="Kagawa T.F."/>
            <person name="Liu W."/>
            <person name="Song Y."/>
            <person name="Salvetti E."/>
            <person name="Wrobel A."/>
            <person name="Rasinkangas P."/>
            <person name="Parkhill J."/>
            <person name="Rea M.C."/>
            <person name="O'Sullivan O."/>
            <person name="Ritari J."/>
            <person name="Douillard F.P."/>
            <person name="Paul Ross R."/>
            <person name="Yang R."/>
            <person name="Briner A.E."/>
            <person name="Felis G.E."/>
            <person name="de Vos W.M."/>
            <person name="Barrangou R."/>
            <person name="Klaenhammer T.R."/>
            <person name="Caufield P.W."/>
            <person name="Cui Y."/>
            <person name="Zhang H."/>
            <person name="O'Toole P.W."/>
        </authorList>
    </citation>
    <scope>NUCLEOTIDE SEQUENCE [LARGE SCALE GENOMIC DNA]</scope>
    <source>
        <strain evidence="3 5">DSM 15353</strain>
    </source>
</reference>
<keyword evidence="1" id="KW-0238">DNA-binding</keyword>
<dbReference type="EMBL" id="JQBK01000163">
    <property type="protein sequence ID" value="KRN77933.1"/>
    <property type="molecule type" value="Genomic_DNA"/>
</dbReference>
<dbReference type="InterPro" id="IPR001387">
    <property type="entry name" value="Cro/C1-type_HTH"/>
</dbReference>
<dbReference type="KEGG" id="laca:LAC1533_0339"/>
<evidence type="ECO:0000313" key="6">
    <source>
        <dbReference type="Proteomes" id="UP000190935"/>
    </source>
</evidence>
<dbReference type="PATRIC" id="fig|89059.3.peg.650"/>
<sequence>MNLNIFVGQKIKHLRESHSMTQDELADKLDTTRQTISRYETGDRKTNQDTLFQLGKIFNVSINYFFPKENDTEKHDQEVSLDDVFDKNALFTYQGKKISDEDLDVIKRILESRRDK</sequence>
<dbReference type="OrthoDB" id="2475196at2"/>
<dbReference type="Proteomes" id="UP000051491">
    <property type="component" value="Unassembled WGS sequence"/>
</dbReference>
<dbReference type="Gene3D" id="1.10.260.40">
    <property type="entry name" value="lambda repressor-like DNA-binding domains"/>
    <property type="match status" value="1"/>
</dbReference>
<evidence type="ECO:0000313" key="4">
    <source>
        <dbReference type="EMBL" id="SFV39759.1"/>
    </source>
</evidence>
<protein>
    <submittedName>
        <fullName evidence="4">Phage repressor</fullName>
    </submittedName>
    <submittedName>
        <fullName evidence="3">Repressor protein</fullName>
    </submittedName>
</protein>
<dbReference type="EMBL" id="LT630287">
    <property type="protein sequence ID" value="SFV39759.1"/>
    <property type="molecule type" value="Genomic_DNA"/>
</dbReference>
<dbReference type="InterPro" id="IPR010982">
    <property type="entry name" value="Lambda_DNA-bd_dom_sf"/>
</dbReference>
<name>A0A0R2JUP4_9LACO</name>
<dbReference type="CDD" id="cd00093">
    <property type="entry name" value="HTH_XRE"/>
    <property type="match status" value="1"/>
</dbReference>
<dbReference type="GeneID" id="95348431"/>
<feature type="domain" description="HTH cro/C1-type" evidence="2">
    <location>
        <begin position="11"/>
        <end position="65"/>
    </location>
</feature>
<evidence type="ECO:0000256" key="1">
    <source>
        <dbReference type="ARBA" id="ARBA00023125"/>
    </source>
</evidence>
<dbReference type="SMART" id="SM00530">
    <property type="entry name" value="HTH_XRE"/>
    <property type="match status" value="1"/>
</dbReference>
<organism evidence="3 5">
    <name type="scientific">Ligilactobacillus acidipiscis</name>
    <dbReference type="NCBI Taxonomy" id="89059"/>
    <lineage>
        <taxon>Bacteria</taxon>
        <taxon>Bacillati</taxon>
        <taxon>Bacillota</taxon>
        <taxon>Bacilli</taxon>
        <taxon>Lactobacillales</taxon>
        <taxon>Lactobacillaceae</taxon>
        <taxon>Ligilactobacillus</taxon>
    </lineage>
</organism>
<accession>A0A0R2JUP4</accession>
<dbReference type="STRING" id="89059.LAC1533_0339"/>
<evidence type="ECO:0000313" key="3">
    <source>
        <dbReference type="EMBL" id="KRN77933.1"/>
    </source>
</evidence>
<reference evidence="4" key="3">
    <citation type="submission" date="2016-11" db="EMBL/GenBank/DDBJ databases">
        <authorList>
            <person name="Jaros S."/>
            <person name="Januszkiewicz K."/>
            <person name="Wedrychowicz H."/>
        </authorList>
    </citation>
    <scope>NUCLEOTIDE SEQUENCE [LARGE SCALE GENOMIC DNA]</scope>
    <source>
        <strain evidence="4">ACA-DC 1533</strain>
    </source>
</reference>
<evidence type="ECO:0000313" key="5">
    <source>
        <dbReference type="Proteomes" id="UP000051491"/>
    </source>
</evidence>